<dbReference type="EMBL" id="ADGK01000152">
    <property type="protein sequence ID" value="EFE22947.1"/>
    <property type="molecule type" value="Genomic_DNA"/>
</dbReference>
<dbReference type="PROSITE" id="PS51832">
    <property type="entry name" value="HD_GYP"/>
    <property type="match status" value="1"/>
</dbReference>
<dbReference type="CDD" id="cd00077">
    <property type="entry name" value="HDc"/>
    <property type="match status" value="1"/>
</dbReference>
<protein>
    <recommendedName>
        <fullName evidence="2">HD-GYP domain-containing protein</fullName>
    </recommendedName>
</protein>
<evidence type="ECO:0000259" key="2">
    <source>
        <dbReference type="PROSITE" id="PS51832"/>
    </source>
</evidence>
<dbReference type="SUPFAM" id="SSF109604">
    <property type="entry name" value="HD-domain/PDEase-like"/>
    <property type="match status" value="1"/>
</dbReference>
<dbReference type="InterPro" id="IPR037522">
    <property type="entry name" value="HD_GYP_dom"/>
</dbReference>
<dbReference type="GO" id="GO:0008081">
    <property type="term" value="F:phosphoric diester hydrolase activity"/>
    <property type="evidence" value="ECO:0007669"/>
    <property type="project" value="UniProtKB-ARBA"/>
</dbReference>
<accession>D4F5K5</accession>
<feature type="non-terminal residue" evidence="3">
    <location>
        <position position="1"/>
    </location>
</feature>
<dbReference type="HOGENOM" id="CLU_2042952_0_0_6"/>
<dbReference type="Proteomes" id="UP000003692">
    <property type="component" value="Unassembled WGS sequence"/>
</dbReference>
<name>D4F5K5_EDWTA</name>
<dbReference type="PANTHER" id="PTHR45228:SF5">
    <property type="entry name" value="CYCLIC DI-GMP PHOSPHODIESTERASE VC_1348-RELATED"/>
    <property type="match status" value="1"/>
</dbReference>
<sequence>RQVPEIAGSHHEHIDGSGYPRGLTQAQMSLPARIMVIADIFEALTASDRPYKPAKTLSQTLAIMSDMVRRQHIDADLFRLFVQSGTYLEYARHYLQPEQIDRVDITHLLRQLADISAVAH</sequence>
<dbReference type="InterPro" id="IPR052020">
    <property type="entry name" value="Cyclic_di-GMP/3'3'-cGAMP_PDE"/>
</dbReference>
<feature type="domain" description="HD-GYP" evidence="2">
    <location>
        <begin position="1"/>
        <end position="96"/>
    </location>
</feature>
<dbReference type="InterPro" id="IPR003607">
    <property type="entry name" value="HD/PDEase_dom"/>
</dbReference>
<gene>
    <name evidence="3" type="ORF">EDWATA_02033</name>
</gene>
<reference evidence="3 4" key="1">
    <citation type="submission" date="2010-02" db="EMBL/GenBank/DDBJ databases">
        <authorList>
            <person name="Weinstock G."/>
            <person name="Sodergren E."/>
            <person name="Clifton S."/>
            <person name="Fulton L."/>
            <person name="Fulton B."/>
            <person name="Courtney L."/>
            <person name="Fronick C."/>
            <person name="Harrison M."/>
            <person name="Strong C."/>
            <person name="Farmer C."/>
            <person name="Delahaunty K."/>
            <person name="Markovic C."/>
            <person name="Hall O."/>
            <person name="Minx P."/>
            <person name="Tomlinson C."/>
            <person name="Mitreva M."/>
            <person name="Nelson J."/>
            <person name="Hou S."/>
            <person name="Wollam A."/>
            <person name="Pepin K.H."/>
            <person name="Johnson M."/>
            <person name="Bhonagiri V."/>
            <person name="Zhang X."/>
            <person name="Suruliraj S."/>
            <person name="Warren W."/>
            <person name="Chinwalla A."/>
            <person name="Mardis E.R."/>
            <person name="Wilson R.K."/>
        </authorList>
    </citation>
    <scope>NUCLEOTIDE SEQUENCE [LARGE SCALE GENOMIC DNA]</scope>
    <source>
        <strain evidence="3 4">ATCC 23685</strain>
    </source>
</reference>
<comment type="caution">
    <text evidence="3">The sequence shown here is derived from an EMBL/GenBank/DDBJ whole genome shotgun (WGS) entry which is preliminary data.</text>
</comment>
<dbReference type="Pfam" id="PF13487">
    <property type="entry name" value="HD_5"/>
    <property type="match status" value="1"/>
</dbReference>
<evidence type="ECO:0000313" key="3">
    <source>
        <dbReference type="EMBL" id="EFE22947.1"/>
    </source>
</evidence>
<evidence type="ECO:0000256" key="1">
    <source>
        <dbReference type="SAM" id="MobiDB-lite"/>
    </source>
</evidence>
<dbReference type="Gene3D" id="1.10.3210.10">
    <property type="entry name" value="Hypothetical protein af1432"/>
    <property type="match status" value="1"/>
</dbReference>
<proteinExistence type="predicted"/>
<dbReference type="RefSeq" id="WP_005285984.1">
    <property type="nucleotide sequence ID" value="NZ_GG739633.1"/>
</dbReference>
<feature type="region of interest" description="Disordered" evidence="1">
    <location>
        <begin position="1"/>
        <end position="20"/>
    </location>
</feature>
<evidence type="ECO:0000313" key="4">
    <source>
        <dbReference type="Proteomes" id="UP000003692"/>
    </source>
</evidence>
<organism evidence="3 4">
    <name type="scientific">Edwardsiella tarda ATCC 23685</name>
    <dbReference type="NCBI Taxonomy" id="500638"/>
    <lineage>
        <taxon>Bacteria</taxon>
        <taxon>Pseudomonadati</taxon>
        <taxon>Pseudomonadota</taxon>
        <taxon>Gammaproteobacteria</taxon>
        <taxon>Enterobacterales</taxon>
        <taxon>Hafniaceae</taxon>
        <taxon>Edwardsiella</taxon>
    </lineage>
</organism>
<dbReference type="PANTHER" id="PTHR45228">
    <property type="entry name" value="CYCLIC DI-GMP PHOSPHODIESTERASE TM_0186-RELATED"/>
    <property type="match status" value="1"/>
</dbReference>
<dbReference type="AlphaFoldDB" id="D4F5K5"/>